<evidence type="ECO:0000256" key="1">
    <source>
        <dbReference type="SAM" id="MobiDB-lite"/>
    </source>
</evidence>
<gene>
    <name evidence="2" type="ORF">GCM10010191_69750</name>
</gene>
<protein>
    <submittedName>
        <fullName evidence="2">Uncharacterized protein</fullName>
    </submittedName>
</protein>
<proteinExistence type="predicted"/>
<keyword evidence="3" id="KW-1185">Reference proteome</keyword>
<name>A0ABN3JXN0_9ACTN</name>
<comment type="caution">
    <text evidence="2">The sequence shown here is derived from an EMBL/GenBank/DDBJ whole genome shotgun (WGS) entry which is preliminary data.</text>
</comment>
<dbReference type="EMBL" id="BAAARW010000026">
    <property type="protein sequence ID" value="GAA2443336.1"/>
    <property type="molecule type" value="Genomic_DNA"/>
</dbReference>
<accession>A0ABN3JXN0</accession>
<dbReference type="Proteomes" id="UP001501231">
    <property type="component" value="Unassembled WGS sequence"/>
</dbReference>
<reference evidence="2 3" key="1">
    <citation type="journal article" date="2019" name="Int. J. Syst. Evol. Microbiol.">
        <title>The Global Catalogue of Microorganisms (GCM) 10K type strain sequencing project: providing services to taxonomists for standard genome sequencing and annotation.</title>
        <authorList>
            <consortium name="The Broad Institute Genomics Platform"/>
            <consortium name="The Broad Institute Genome Sequencing Center for Infectious Disease"/>
            <person name="Wu L."/>
            <person name="Ma J."/>
        </authorList>
    </citation>
    <scope>NUCLEOTIDE SEQUENCE [LARGE SCALE GENOMIC DNA]</scope>
    <source>
        <strain evidence="2 3">JCM 3325</strain>
    </source>
</reference>
<feature type="region of interest" description="Disordered" evidence="1">
    <location>
        <begin position="55"/>
        <end position="111"/>
    </location>
</feature>
<feature type="compositionally biased region" description="Basic residues" evidence="1">
    <location>
        <begin position="73"/>
        <end position="86"/>
    </location>
</feature>
<evidence type="ECO:0000313" key="2">
    <source>
        <dbReference type="EMBL" id="GAA2443336.1"/>
    </source>
</evidence>
<organism evidence="2 3">
    <name type="scientific">Actinomadura vinacea</name>
    <dbReference type="NCBI Taxonomy" id="115336"/>
    <lineage>
        <taxon>Bacteria</taxon>
        <taxon>Bacillati</taxon>
        <taxon>Actinomycetota</taxon>
        <taxon>Actinomycetes</taxon>
        <taxon>Streptosporangiales</taxon>
        <taxon>Thermomonosporaceae</taxon>
        <taxon>Actinomadura</taxon>
    </lineage>
</organism>
<sequence>MREDRDARLPTYAEPVCVPVPQARIGQLPCQSEYNRHLRAGPGCCGGRPVASPGLAREATADGRHRAPPLFPVKHRRHSPPFHVKHPLPETRRPLPGRPLAGVALAQNRRA</sequence>
<evidence type="ECO:0000313" key="3">
    <source>
        <dbReference type="Proteomes" id="UP001501231"/>
    </source>
</evidence>